<comment type="caution">
    <text evidence="8">The sequence shown here is derived from an EMBL/GenBank/DDBJ whole genome shotgun (WGS) entry which is preliminary data.</text>
</comment>
<reference evidence="8" key="1">
    <citation type="submission" date="2021-01" db="EMBL/GenBank/DDBJ databases">
        <authorList>
            <person name="Eckstrom K.M.E."/>
        </authorList>
    </citation>
    <scope>NUCLEOTIDE SEQUENCE</scope>
    <source>
        <strain evidence="8">UVCC 0001</strain>
    </source>
</reference>
<dbReference type="GO" id="GO:0019674">
    <property type="term" value="P:NAD+ metabolic process"/>
    <property type="evidence" value="ECO:0007669"/>
    <property type="project" value="InterPro"/>
</dbReference>
<evidence type="ECO:0000256" key="5">
    <source>
        <dbReference type="ARBA" id="ARBA00022840"/>
    </source>
</evidence>
<proteinExistence type="inferred from homology"/>
<keyword evidence="4" id="KW-0418">Kinase</keyword>
<dbReference type="GO" id="GO:0003951">
    <property type="term" value="F:NAD+ kinase activity"/>
    <property type="evidence" value="ECO:0007669"/>
    <property type="project" value="InterPro"/>
</dbReference>
<dbReference type="Gene3D" id="2.60.200.30">
    <property type="entry name" value="Probable inorganic polyphosphate/atp-NAD kinase, domain 2"/>
    <property type="match status" value="1"/>
</dbReference>
<dbReference type="Gene3D" id="3.40.50.10330">
    <property type="entry name" value="Probable inorganic polyphosphate/atp-NAD kinase, domain 1"/>
    <property type="match status" value="1"/>
</dbReference>
<evidence type="ECO:0000313" key="8">
    <source>
        <dbReference type="EMBL" id="KAK2076473.1"/>
    </source>
</evidence>
<organism evidence="8 9">
    <name type="scientific">Prototheca wickerhamii</name>
    <dbReference type="NCBI Taxonomy" id="3111"/>
    <lineage>
        <taxon>Eukaryota</taxon>
        <taxon>Viridiplantae</taxon>
        <taxon>Chlorophyta</taxon>
        <taxon>core chlorophytes</taxon>
        <taxon>Trebouxiophyceae</taxon>
        <taxon>Chlorellales</taxon>
        <taxon>Chlorellaceae</taxon>
        <taxon>Prototheca</taxon>
    </lineage>
</organism>
<evidence type="ECO:0000256" key="4">
    <source>
        <dbReference type="ARBA" id="ARBA00022777"/>
    </source>
</evidence>
<dbReference type="Proteomes" id="UP001255856">
    <property type="component" value="Unassembled WGS sequence"/>
</dbReference>
<dbReference type="SUPFAM" id="SSF111331">
    <property type="entry name" value="NAD kinase/diacylglycerol kinase-like"/>
    <property type="match status" value="1"/>
</dbReference>
<evidence type="ECO:0000256" key="7">
    <source>
        <dbReference type="ARBA" id="ARBA00023027"/>
    </source>
</evidence>
<dbReference type="PANTHER" id="PTHR20275">
    <property type="entry name" value="NAD KINASE"/>
    <property type="match status" value="1"/>
</dbReference>
<protein>
    <recommendedName>
        <fullName evidence="10">NAD(+) kinase</fullName>
    </recommendedName>
</protein>
<dbReference type="InterPro" id="IPR017438">
    <property type="entry name" value="ATP-NAD_kinase_N"/>
</dbReference>
<keyword evidence="9" id="KW-1185">Reference proteome</keyword>
<evidence type="ECO:0000256" key="2">
    <source>
        <dbReference type="ARBA" id="ARBA00022679"/>
    </source>
</evidence>
<keyword evidence="3" id="KW-0547">Nucleotide-binding</keyword>
<dbReference type="GO" id="GO:0006741">
    <property type="term" value="P:NADP+ biosynthetic process"/>
    <property type="evidence" value="ECO:0007669"/>
    <property type="project" value="InterPro"/>
</dbReference>
<keyword evidence="6" id="KW-0521">NADP</keyword>
<dbReference type="InterPro" id="IPR016064">
    <property type="entry name" value="NAD/diacylglycerol_kinase_sf"/>
</dbReference>
<dbReference type="Pfam" id="PF01513">
    <property type="entry name" value="NAD_kinase"/>
    <property type="match status" value="1"/>
</dbReference>
<comment type="similarity">
    <text evidence="1">Belongs to the NAD kinase family.</text>
</comment>
<dbReference type="EMBL" id="JASFZW010000010">
    <property type="protein sequence ID" value="KAK2076473.1"/>
    <property type="molecule type" value="Genomic_DNA"/>
</dbReference>
<evidence type="ECO:0000256" key="1">
    <source>
        <dbReference type="ARBA" id="ARBA00010995"/>
    </source>
</evidence>
<sequence>MGGGLSFSRPYSQQHYLVWKEQPKCVVVLRKPGPELHQRFLDVLTFLGRRGLTVLVERWNFGTLPAEPGYEHVFPFEPEVAPKLYGAVDFVINLGGNGLILHAAALFGAAIPPLISFKLGSLGFLTCHRHERLLEHLDEVLGGARELAVAREGAEGGPRAGPLAVRGVPITLRMRLSCRVVRRDGRQERPVEVLNEVVLSRGAHPYLCSVEIFERENLVQADGIMVATPTGSTAYSVAAGGSLVHPHCPAILVTPICPHSLSFRPVILPDYVTLRLRVRPDARNGAQVSFDGRGAEELAPGESVVVRMSRHPVPTINHTDQTADWFASIQRCFNWNDRTAQKRLDWDGDAAAWKFNGNGGEGAD</sequence>
<dbReference type="InterPro" id="IPR017437">
    <property type="entry name" value="ATP-NAD_kinase_PpnK-typ_C"/>
</dbReference>
<evidence type="ECO:0000313" key="9">
    <source>
        <dbReference type="Proteomes" id="UP001255856"/>
    </source>
</evidence>
<keyword evidence="5" id="KW-0067">ATP-binding</keyword>
<dbReference type="GO" id="GO:0005524">
    <property type="term" value="F:ATP binding"/>
    <property type="evidence" value="ECO:0007669"/>
    <property type="project" value="UniProtKB-KW"/>
</dbReference>
<dbReference type="Pfam" id="PF20143">
    <property type="entry name" value="NAD_kinase_C"/>
    <property type="match status" value="1"/>
</dbReference>
<evidence type="ECO:0008006" key="10">
    <source>
        <dbReference type="Google" id="ProtNLM"/>
    </source>
</evidence>
<keyword evidence="7" id="KW-0520">NAD</keyword>
<dbReference type="AlphaFoldDB" id="A0AAD9MKJ5"/>
<dbReference type="HAMAP" id="MF_00361">
    <property type="entry name" value="NAD_kinase"/>
    <property type="match status" value="1"/>
</dbReference>
<dbReference type="PANTHER" id="PTHR20275:SF6">
    <property type="entry name" value="NAD KINASE 2, CHLOROPLASTIC"/>
    <property type="match status" value="1"/>
</dbReference>
<name>A0AAD9MKJ5_PROWI</name>
<evidence type="ECO:0000256" key="3">
    <source>
        <dbReference type="ARBA" id="ARBA00022741"/>
    </source>
</evidence>
<gene>
    <name evidence="8" type="ORF">QBZ16_000998</name>
</gene>
<dbReference type="FunFam" id="2.60.200.30:FF:000009">
    <property type="entry name" value="Poly(P)/ATP NAD kinase"/>
    <property type="match status" value="1"/>
</dbReference>
<keyword evidence="2" id="KW-0808">Transferase</keyword>
<dbReference type="InterPro" id="IPR002504">
    <property type="entry name" value="NADK"/>
</dbReference>
<accession>A0AAD9MKJ5</accession>
<evidence type="ECO:0000256" key="6">
    <source>
        <dbReference type="ARBA" id="ARBA00022857"/>
    </source>
</evidence>